<evidence type="ECO:0000313" key="2">
    <source>
        <dbReference type="EMBL" id="KIK57972.1"/>
    </source>
</evidence>
<feature type="compositionally biased region" description="Gly residues" evidence="1">
    <location>
        <begin position="62"/>
        <end position="71"/>
    </location>
</feature>
<organism evidence="2 3">
    <name type="scientific">Collybiopsis luxurians FD-317 M1</name>
    <dbReference type="NCBI Taxonomy" id="944289"/>
    <lineage>
        <taxon>Eukaryota</taxon>
        <taxon>Fungi</taxon>
        <taxon>Dikarya</taxon>
        <taxon>Basidiomycota</taxon>
        <taxon>Agaricomycotina</taxon>
        <taxon>Agaricomycetes</taxon>
        <taxon>Agaricomycetidae</taxon>
        <taxon>Agaricales</taxon>
        <taxon>Marasmiineae</taxon>
        <taxon>Omphalotaceae</taxon>
        <taxon>Collybiopsis</taxon>
        <taxon>Collybiopsis luxurians</taxon>
    </lineage>
</organism>
<dbReference type="HOGENOM" id="CLU_2740278_0_0_1"/>
<dbReference type="Proteomes" id="UP000053593">
    <property type="component" value="Unassembled WGS sequence"/>
</dbReference>
<feature type="region of interest" description="Disordered" evidence="1">
    <location>
        <begin position="25"/>
        <end position="71"/>
    </location>
</feature>
<dbReference type="AlphaFoldDB" id="A0A0D0CI65"/>
<evidence type="ECO:0000313" key="3">
    <source>
        <dbReference type="Proteomes" id="UP000053593"/>
    </source>
</evidence>
<accession>A0A0D0CI65</accession>
<keyword evidence="3" id="KW-1185">Reference proteome</keyword>
<feature type="compositionally biased region" description="Polar residues" evidence="1">
    <location>
        <begin position="26"/>
        <end position="36"/>
    </location>
</feature>
<dbReference type="EMBL" id="KN834788">
    <property type="protein sequence ID" value="KIK57972.1"/>
    <property type="molecule type" value="Genomic_DNA"/>
</dbReference>
<reference evidence="2 3" key="1">
    <citation type="submission" date="2014-04" db="EMBL/GenBank/DDBJ databases">
        <title>Evolutionary Origins and Diversification of the Mycorrhizal Mutualists.</title>
        <authorList>
            <consortium name="DOE Joint Genome Institute"/>
            <consortium name="Mycorrhizal Genomics Consortium"/>
            <person name="Kohler A."/>
            <person name="Kuo A."/>
            <person name="Nagy L.G."/>
            <person name="Floudas D."/>
            <person name="Copeland A."/>
            <person name="Barry K.W."/>
            <person name="Cichocki N."/>
            <person name="Veneault-Fourrey C."/>
            <person name="LaButti K."/>
            <person name="Lindquist E.A."/>
            <person name="Lipzen A."/>
            <person name="Lundell T."/>
            <person name="Morin E."/>
            <person name="Murat C."/>
            <person name="Riley R."/>
            <person name="Ohm R."/>
            <person name="Sun H."/>
            <person name="Tunlid A."/>
            <person name="Henrissat B."/>
            <person name="Grigoriev I.V."/>
            <person name="Hibbett D.S."/>
            <person name="Martin F."/>
        </authorList>
    </citation>
    <scope>NUCLEOTIDE SEQUENCE [LARGE SCALE GENOMIC DNA]</scope>
    <source>
        <strain evidence="2 3">FD-317 M1</strain>
    </source>
</reference>
<proteinExistence type="predicted"/>
<sequence>MCKASQNRSNHHRCCPSLQDLLCESPANNEPASSEVLSFPPPSLRSPGQENFPYSAPSAGDTVGGTGSEGF</sequence>
<gene>
    <name evidence="2" type="ORF">GYMLUDRAFT_45777</name>
</gene>
<name>A0A0D0CI65_9AGAR</name>
<evidence type="ECO:0000256" key="1">
    <source>
        <dbReference type="SAM" id="MobiDB-lite"/>
    </source>
</evidence>
<protein>
    <submittedName>
        <fullName evidence="2">Uncharacterized protein</fullName>
    </submittedName>
</protein>